<keyword evidence="6" id="KW-0762">Sugar transport</keyword>
<feature type="transmembrane region" description="Helical" evidence="5">
    <location>
        <begin position="16"/>
        <end position="37"/>
    </location>
</feature>
<evidence type="ECO:0000256" key="2">
    <source>
        <dbReference type="ARBA" id="ARBA00022692"/>
    </source>
</evidence>
<evidence type="ECO:0000256" key="1">
    <source>
        <dbReference type="ARBA" id="ARBA00004370"/>
    </source>
</evidence>
<keyword evidence="3 5" id="KW-1133">Transmembrane helix</keyword>
<protein>
    <submittedName>
        <fullName evidence="6">Sugar transport protein</fullName>
    </submittedName>
</protein>
<proteinExistence type="predicted"/>
<dbReference type="AlphaFoldDB" id="A0A4R2SZ01"/>
<evidence type="ECO:0000256" key="4">
    <source>
        <dbReference type="ARBA" id="ARBA00023136"/>
    </source>
</evidence>
<dbReference type="GO" id="GO:0022857">
    <property type="term" value="F:transmembrane transporter activity"/>
    <property type="evidence" value="ECO:0007669"/>
    <property type="project" value="InterPro"/>
</dbReference>
<keyword evidence="2 5" id="KW-0812">Transmembrane</keyword>
<dbReference type="RefSeq" id="WP_279388375.1">
    <property type="nucleotide sequence ID" value="NZ_SLYB01000015.1"/>
</dbReference>
<comment type="caution">
    <text evidence="6">The sequence shown here is derived from an EMBL/GenBank/DDBJ whole genome shotgun (WGS) entry which is preliminary data.</text>
</comment>
<dbReference type="Pfam" id="PF00083">
    <property type="entry name" value="Sugar_tr"/>
    <property type="match status" value="1"/>
</dbReference>
<evidence type="ECO:0000256" key="3">
    <source>
        <dbReference type="ARBA" id="ARBA00022989"/>
    </source>
</evidence>
<name>A0A4R2SZ01_9PAST</name>
<organism evidence="6 7">
    <name type="scientific">Cricetibacter osteomyelitidis</name>
    <dbReference type="NCBI Taxonomy" id="1521931"/>
    <lineage>
        <taxon>Bacteria</taxon>
        <taxon>Pseudomonadati</taxon>
        <taxon>Pseudomonadota</taxon>
        <taxon>Gammaproteobacteria</taxon>
        <taxon>Pasteurellales</taxon>
        <taxon>Pasteurellaceae</taxon>
        <taxon>Cricetibacter</taxon>
    </lineage>
</organism>
<accession>A0A4R2SZ01</accession>
<keyword evidence="7" id="KW-1185">Reference proteome</keyword>
<sequence length="59" mass="6883">MINENQYLVEKFNGVFPMWLFAGVATLGFWFLVRCLPETKGVSLEKMEQLMLDKRDGKI</sequence>
<dbReference type="InterPro" id="IPR005828">
    <property type="entry name" value="MFS_sugar_transport-like"/>
</dbReference>
<evidence type="ECO:0000313" key="7">
    <source>
        <dbReference type="Proteomes" id="UP000295763"/>
    </source>
</evidence>
<gene>
    <name evidence="6" type="ORF">EDC44_11548</name>
</gene>
<reference evidence="6 7" key="1">
    <citation type="submission" date="2019-03" db="EMBL/GenBank/DDBJ databases">
        <title>Genomic Encyclopedia of Type Strains, Phase IV (KMG-IV): sequencing the most valuable type-strain genomes for metagenomic binning, comparative biology and taxonomic classification.</title>
        <authorList>
            <person name="Goeker M."/>
        </authorList>
    </citation>
    <scope>NUCLEOTIDE SEQUENCE [LARGE SCALE GENOMIC DNA]</scope>
    <source>
        <strain evidence="6 7">DSM 28404</strain>
    </source>
</reference>
<dbReference type="InterPro" id="IPR036259">
    <property type="entry name" value="MFS_trans_sf"/>
</dbReference>
<evidence type="ECO:0000313" key="6">
    <source>
        <dbReference type="EMBL" id="TCP94745.1"/>
    </source>
</evidence>
<dbReference type="Gene3D" id="1.20.1250.20">
    <property type="entry name" value="MFS general substrate transporter like domains"/>
    <property type="match status" value="1"/>
</dbReference>
<evidence type="ECO:0000256" key="5">
    <source>
        <dbReference type="SAM" id="Phobius"/>
    </source>
</evidence>
<comment type="subcellular location">
    <subcellularLocation>
        <location evidence="1">Membrane</location>
    </subcellularLocation>
</comment>
<keyword evidence="6" id="KW-0813">Transport</keyword>
<keyword evidence="4 5" id="KW-0472">Membrane</keyword>
<dbReference type="GO" id="GO:0016020">
    <property type="term" value="C:membrane"/>
    <property type="evidence" value="ECO:0007669"/>
    <property type="project" value="UniProtKB-SubCell"/>
</dbReference>
<dbReference type="EMBL" id="SLYB01000015">
    <property type="protein sequence ID" value="TCP94745.1"/>
    <property type="molecule type" value="Genomic_DNA"/>
</dbReference>
<dbReference type="Proteomes" id="UP000295763">
    <property type="component" value="Unassembled WGS sequence"/>
</dbReference>